<dbReference type="EMBL" id="CP017415">
    <property type="protein sequence ID" value="AOU98027.1"/>
    <property type="molecule type" value="Genomic_DNA"/>
</dbReference>
<dbReference type="CDD" id="cd00093">
    <property type="entry name" value="HTH_XRE"/>
    <property type="match status" value="1"/>
</dbReference>
<accession>A0A1D8INI5</accession>
<dbReference type="Pfam" id="PF12375">
    <property type="entry name" value="DUF3653"/>
    <property type="match status" value="1"/>
</dbReference>
<dbReference type="InterPro" id="IPR021077">
    <property type="entry name" value="Phage_phi-Lf_Orf112"/>
</dbReference>
<dbReference type="GO" id="GO:0003677">
    <property type="term" value="F:DNA binding"/>
    <property type="evidence" value="ECO:0007669"/>
    <property type="project" value="InterPro"/>
</dbReference>
<dbReference type="Gene3D" id="1.10.260.40">
    <property type="entry name" value="lambda repressor-like DNA-binding domains"/>
    <property type="match status" value="1"/>
</dbReference>
<name>A0A1D8INI5_9GAMM</name>
<proteinExistence type="predicted"/>
<dbReference type="Proteomes" id="UP000095401">
    <property type="component" value="Chromosome"/>
</dbReference>
<reference evidence="2" key="1">
    <citation type="submission" date="2016-09" db="EMBL/GenBank/DDBJ databases">
        <title>Acidihalobacter prosperus F5.</title>
        <authorList>
            <person name="Khaleque H.N."/>
            <person name="Ramsay J.P."/>
            <person name="Kaksonen A.H."/>
            <person name="Boxall N.J."/>
            <person name="Watkin E.L.J."/>
        </authorList>
    </citation>
    <scope>NUCLEOTIDE SEQUENCE [LARGE SCALE GENOMIC DNA]</scope>
    <source>
        <strain evidence="2">F5</strain>
    </source>
</reference>
<dbReference type="KEGG" id="aprs:BI364_08690"/>
<dbReference type="RefSeq" id="WP_070078403.1">
    <property type="nucleotide sequence ID" value="NZ_CP017415.1"/>
</dbReference>
<dbReference type="InterPro" id="IPR001387">
    <property type="entry name" value="Cro/C1-type_HTH"/>
</dbReference>
<keyword evidence="2" id="KW-1185">Reference proteome</keyword>
<sequence length="185" mass="20981">MNKAPNADQIHHQRRLTAGLSEEQAAQIAGVSLRTWRRWERGESPMPTSAWQWFRTVTDGLPLVKDWEGWGFKDGKLWSPENEGFTPGQIRSLTYLQALSKAKTGQHHFQPSDVLGGIDERLANHLKLLGKLDLIGLLLSLTYSEHLKHHPQSSEQIGQGLRYLIAGVQQFQQQQVRIPTTEART</sequence>
<evidence type="ECO:0000313" key="1">
    <source>
        <dbReference type="EMBL" id="AOU98027.1"/>
    </source>
</evidence>
<dbReference type="SUPFAM" id="SSF47413">
    <property type="entry name" value="lambda repressor-like DNA-binding domains"/>
    <property type="match status" value="1"/>
</dbReference>
<protein>
    <submittedName>
        <fullName evidence="1">Uncharacterized protein</fullName>
    </submittedName>
</protein>
<gene>
    <name evidence="1" type="ORF">BI364_08690</name>
</gene>
<evidence type="ECO:0000313" key="2">
    <source>
        <dbReference type="Proteomes" id="UP000095401"/>
    </source>
</evidence>
<dbReference type="AlphaFoldDB" id="A0A1D8INI5"/>
<organism evidence="1 2">
    <name type="scientific">Acidihalobacter yilgarnensis</name>
    <dbReference type="NCBI Taxonomy" id="2819280"/>
    <lineage>
        <taxon>Bacteria</taxon>
        <taxon>Pseudomonadati</taxon>
        <taxon>Pseudomonadota</taxon>
        <taxon>Gammaproteobacteria</taxon>
        <taxon>Chromatiales</taxon>
        <taxon>Ectothiorhodospiraceae</taxon>
        <taxon>Acidihalobacter</taxon>
    </lineage>
</organism>
<dbReference type="InterPro" id="IPR010982">
    <property type="entry name" value="Lambda_DNA-bd_dom_sf"/>
</dbReference>
<dbReference type="NCBIfam" id="NF040522">
    <property type="entry name" value="VC1465_fam"/>
    <property type="match status" value="1"/>
</dbReference>